<feature type="compositionally biased region" description="Basic and acidic residues" evidence="1">
    <location>
        <begin position="126"/>
        <end position="138"/>
    </location>
</feature>
<accession>B7KFA2</accession>
<dbReference type="HOGENOM" id="CLU_054211_0_0_3"/>
<evidence type="ECO:0000256" key="1">
    <source>
        <dbReference type="SAM" id="MobiDB-lite"/>
    </source>
</evidence>
<dbReference type="Proteomes" id="UP000002384">
    <property type="component" value="Chromosome"/>
</dbReference>
<dbReference type="STRING" id="65393.PCC7424_3423"/>
<feature type="compositionally biased region" description="Low complexity" evidence="1">
    <location>
        <begin position="177"/>
        <end position="191"/>
    </location>
</feature>
<protein>
    <submittedName>
        <fullName evidence="2">Uncharacterized protein</fullName>
    </submittedName>
</protein>
<proteinExistence type="predicted"/>
<dbReference type="eggNOG" id="ENOG5031IQT">
    <property type="taxonomic scope" value="Bacteria"/>
</dbReference>
<dbReference type="KEGG" id="cyc:PCC7424_3423"/>
<feature type="compositionally biased region" description="Polar residues" evidence="1">
    <location>
        <begin position="105"/>
        <end position="124"/>
    </location>
</feature>
<name>B7KFA2_GLOC7</name>
<dbReference type="RefSeq" id="WP_015955413.1">
    <property type="nucleotide sequence ID" value="NC_011729.1"/>
</dbReference>
<evidence type="ECO:0000313" key="2">
    <source>
        <dbReference type="EMBL" id="ACK71818.1"/>
    </source>
</evidence>
<feature type="region of interest" description="Disordered" evidence="1">
    <location>
        <begin position="105"/>
        <end position="238"/>
    </location>
</feature>
<organism evidence="2 3">
    <name type="scientific">Gloeothece citriformis (strain PCC 7424)</name>
    <name type="common">Cyanothece sp. (strain PCC 7424)</name>
    <dbReference type="NCBI Taxonomy" id="65393"/>
    <lineage>
        <taxon>Bacteria</taxon>
        <taxon>Bacillati</taxon>
        <taxon>Cyanobacteriota</taxon>
        <taxon>Cyanophyceae</taxon>
        <taxon>Oscillatoriophycideae</taxon>
        <taxon>Chroococcales</taxon>
        <taxon>Aphanothecaceae</taxon>
        <taxon>Gloeothece</taxon>
        <taxon>Gloeothece citriformis</taxon>
    </lineage>
</organism>
<dbReference type="AlphaFoldDB" id="B7KFA2"/>
<dbReference type="EMBL" id="CP001291">
    <property type="protein sequence ID" value="ACK71818.1"/>
    <property type="molecule type" value="Genomic_DNA"/>
</dbReference>
<gene>
    <name evidence="2" type="ordered locus">PCC7424_3423</name>
</gene>
<sequence length="297" mass="32568">MLSQFRTRYPKGSLTSELLAIEHGKYIVKVFVQVEGIILATGLAACETLERAEDTARERALITLNLDSTPIRVSDETPVVPAPEKNQSPAIALQSTEHLKIDSNLTQSTPESELFPSSQPSVNGNKKVDEPITPKDETTPDDSELLTPPPVSEPTPTSKEEQPSPDISDVPASSTGKTAKTPKNKNTQPKPVVEDIPTPSPEPETSLPLDPIPEDEIPSASEPLEETSPTSTPEQLDFSEIVVRSNAQLKRLGWTTEMGKDYLLKTYGKKSRHLLNDQELLEFLNYLESLPTPPSQE</sequence>
<reference evidence="3" key="1">
    <citation type="journal article" date="2011" name="MBio">
        <title>Novel metabolic attributes of the genus Cyanothece, comprising a group of unicellular nitrogen-fixing Cyanobacteria.</title>
        <authorList>
            <person name="Bandyopadhyay A."/>
            <person name="Elvitigala T."/>
            <person name="Welsh E."/>
            <person name="Stockel J."/>
            <person name="Liberton M."/>
            <person name="Min H."/>
            <person name="Sherman L.A."/>
            <person name="Pakrasi H.B."/>
        </authorList>
    </citation>
    <scope>NUCLEOTIDE SEQUENCE [LARGE SCALE GENOMIC DNA]</scope>
    <source>
        <strain evidence="3">PCC 7424</strain>
    </source>
</reference>
<evidence type="ECO:0000313" key="3">
    <source>
        <dbReference type="Proteomes" id="UP000002384"/>
    </source>
</evidence>
<keyword evidence="3" id="KW-1185">Reference proteome</keyword>
<dbReference type="OrthoDB" id="482635at2"/>